<organism evidence="2 3">
    <name type="scientific">Octopus vulgaris</name>
    <name type="common">Common octopus</name>
    <dbReference type="NCBI Taxonomy" id="6645"/>
    <lineage>
        <taxon>Eukaryota</taxon>
        <taxon>Metazoa</taxon>
        <taxon>Spiralia</taxon>
        <taxon>Lophotrochozoa</taxon>
        <taxon>Mollusca</taxon>
        <taxon>Cephalopoda</taxon>
        <taxon>Coleoidea</taxon>
        <taxon>Octopodiformes</taxon>
        <taxon>Octopoda</taxon>
        <taxon>Incirrata</taxon>
        <taxon>Octopodidae</taxon>
        <taxon>Octopus</taxon>
    </lineage>
</organism>
<accession>A0AA36FH99</accession>
<dbReference type="Proteomes" id="UP001162480">
    <property type="component" value="Chromosome 22"/>
</dbReference>
<protein>
    <submittedName>
        <fullName evidence="2">Uncharacterized protein</fullName>
    </submittedName>
</protein>
<evidence type="ECO:0000256" key="1">
    <source>
        <dbReference type="SAM" id="MobiDB-lite"/>
    </source>
</evidence>
<gene>
    <name evidence="2" type="ORF">OCTVUL_1B012050</name>
</gene>
<dbReference type="AlphaFoldDB" id="A0AA36FH99"/>
<keyword evidence="3" id="KW-1185">Reference proteome</keyword>
<feature type="compositionally biased region" description="Basic and acidic residues" evidence="1">
    <location>
        <begin position="104"/>
        <end position="117"/>
    </location>
</feature>
<name>A0AA36FH99_OCTVU</name>
<reference evidence="2" key="1">
    <citation type="submission" date="2023-08" db="EMBL/GenBank/DDBJ databases">
        <authorList>
            <person name="Alioto T."/>
            <person name="Alioto T."/>
            <person name="Gomez Garrido J."/>
        </authorList>
    </citation>
    <scope>NUCLEOTIDE SEQUENCE</scope>
</reference>
<dbReference type="EMBL" id="OX597835">
    <property type="protein sequence ID" value="CAI9739026.1"/>
    <property type="molecule type" value="Genomic_DNA"/>
</dbReference>
<evidence type="ECO:0000313" key="2">
    <source>
        <dbReference type="EMBL" id="CAI9739026.1"/>
    </source>
</evidence>
<evidence type="ECO:0000313" key="3">
    <source>
        <dbReference type="Proteomes" id="UP001162480"/>
    </source>
</evidence>
<proteinExistence type="predicted"/>
<feature type="compositionally biased region" description="Acidic residues" evidence="1">
    <location>
        <begin position="84"/>
        <end position="96"/>
    </location>
</feature>
<sequence>MDSVEARTGSQTGEKEISLALIVEMLRGQIAQTRAFNEEMRRRRQGLWADQQELEVADGSTLEDRCWTGDRDGPVGGDCPSNEVESEECGSEEPCDVEPVVDAGPERPAESDIEKPEEPVECVLSAAVVSCLEPLASRPLSFGTQDEKLAECELVKSGADVTESKEPAVCVVAAAVDVPCLSPLVSGPLSLGAQKDCMVLTVEGPQVWMDCRRNLRLVKPSVRKLVTKRAKPGDEARRRRTVVGLQRTGRLL</sequence>
<feature type="region of interest" description="Disordered" evidence="1">
    <location>
        <begin position="70"/>
        <end position="117"/>
    </location>
</feature>